<dbReference type="Gene3D" id="3.30.1330.60">
    <property type="entry name" value="OmpA-like domain"/>
    <property type="match status" value="1"/>
</dbReference>
<keyword evidence="5" id="KW-1185">Reference proteome</keyword>
<protein>
    <submittedName>
        <fullName evidence="4">Outer membrane protein OmpA and related peptidoglycan-associated (Lipo)proteins</fullName>
    </submittedName>
</protein>
<keyword evidence="2" id="KW-1133">Transmembrane helix</keyword>
<dbReference type="InterPro" id="IPR050330">
    <property type="entry name" value="Bact_OuterMem_StrucFunc"/>
</dbReference>
<name>A0A0K6IAX7_9BURK</name>
<gene>
    <name evidence="4" type="ORF">Ga0061069_1135</name>
</gene>
<dbReference type="PANTHER" id="PTHR30329">
    <property type="entry name" value="STATOR ELEMENT OF FLAGELLAR MOTOR COMPLEX"/>
    <property type="match status" value="1"/>
</dbReference>
<keyword evidence="1 2" id="KW-0472">Membrane</keyword>
<dbReference type="PROSITE" id="PS51123">
    <property type="entry name" value="OMPA_2"/>
    <property type="match status" value="1"/>
</dbReference>
<feature type="transmembrane region" description="Helical" evidence="2">
    <location>
        <begin position="12"/>
        <end position="32"/>
    </location>
</feature>
<dbReference type="EMBL" id="CYHF01000013">
    <property type="protein sequence ID" value="CUB00290.1"/>
    <property type="molecule type" value="Genomic_DNA"/>
</dbReference>
<evidence type="ECO:0000313" key="5">
    <source>
        <dbReference type="Proteomes" id="UP000183649"/>
    </source>
</evidence>
<accession>A0A0K6IAX7</accession>
<evidence type="ECO:0000256" key="1">
    <source>
        <dbReference type="PROSITE-ProRule" id="PRU00473"/>
    </source>
</evidence>
<evidence type="ECO:0000313" key="4">
    <source>
        <dbReference type="EMBL" id="CUB00290.1"/>
    </source>
</evidence>
<dbReference type="PANTHER" id="PTHR30329:SF21">
    <property type="entry name" value="LIPOPROTEIN YIAD-RELATED"/>
    <property type="match status" value="1"/>
</dbReference>
<reference evidence="5" key="1">
    <citation type="submission" date="2015-08" db="EMBL/GenBank/DDBJ databases">
        <authorList>
            <person name="Varghese N."/>
        </authorList>
    </citation>
    <scope>NUCLEOTIDE SEQUENCE [LARGE SCALE GENOMIC DNA]</scope>
    <source>
        <strain evidence="5">DSM 18181</strain>
    </source>
</reference>
<dbReference type="Pfam" id="PF00691">
    <property type="entry name" value="OmpA"/>
    <property type="match status" value="1"/>
</dbReference>
<proteinExistence type="predicted"/>
<dbReference type="AlphaFoldDB" id="A0A0K6IAX7"/>
<dbReference type="SUPFAM" id="SSF103088">
    <property type="entry name" value="OmpA-like"/>
    <property type="match status" value="1"/>
</dbReference>
<feature type="domain" description="OmpA-like" evidence="3">
    <location>
        <begin position="63"/>
        <end position="169"/>
    </location>
</feature>
<dbReference type="CDD" id="cd07185">
    <property type="entry name" value="OmpA_C-like"/>
    <property type="match status" value="1"/>
</dbReference>
<dbReference type="InterPro" id="IPR036737">
    <property type="entry name" value="OmpA-like_sf"/>
</dbReference>
<organism evidence="4 5">
    <name type="scientific">Thiomonas bhubaneswarensis</name>
    <dbReference type="NCBI Taxonomy" id="339866"/>
    <lineage>
        <taxon>Bacteria</taxon>
        <taxon>Pseudomonadati</taxon>
        <taxon>Pseudomonadota</taxon>
        <taxon>Betaproteobacteria</taxon>
        <taxon>Burkholderiales</taxon>
        <taxon>Thiomonas</taxon>
    </lineage>
</organism>
<dbReference type="InterPro" id="IPR006665">
    <property type="entry name" value="OmpA-like"/>
</dbReference>
<dbReference type="GO" id="GO:0016020">
    <property type="term" value="C:membrane"/>
    <property type="evidence" value="ECO:0007669"/>
    <property type="project" value="UniProtKB-UniRule"/>
</dbReference>
<dbReference type="STRING" id="339866.GCA_001418255_02840"/>
<sequence length="169" mass="16736">MFFLDDDNHVPIVGVVLATVLATVAVIVGVAIKDGGSGAGVMQAASAPAVASSAAPAADADGARVVVEDGVIKFYFASGKADLATGADAALKQVSEAVAQGHTVVISGYHDATGSAALNAELAKKRAMAVRDALVAQGVPADRIALEKPAETTGGASAAEARRVEVTVK</sequence>
<evidence type="ECO:0000256" key="2">
    <source>
        <dbReference type="SAM" id="Phobius"/>
    </source>
</evidence>
<dbReference type="OrthoDB" id="8526920at2"/>
<keyword evidence="2" id="KW-0812">Transmembrane</keyword>
<dbReference type="Proteomes" id="UP000183649">
    <property type="component" value="Unassembled WGS sequence"/>
</dbReference>
<dbReference type="RefSeq" id="WP_055451663.1">
    <property type="nucleotide sequence ID" value="NZ_CYHF01000013.1"/>
</dbReference>
<evidence type="ECO:0000259" key="3">
    <source>
        <dbReference type="PROSITE" id="PS51123"/>
    </source>
</evidence>